<feature type="chain" id="PRO_5047495741" evidence="1">
    <location>
        <begin position="17"/>
        <end position="117"/>
    </location>
</feature>
<keyword evidence="3" id="KW-1185">Reference proteome</keyword>
<gene>
    <name evidence="2" type="ORF">ATANTOWER_017670</name>
</gene>
<sequence>MFSLSLMCCRLHAVSSLLRSDSWWYGSSLEWAFLRSLGLPDTQQEVVLPISPGVQIIINLSALKRELKRPEGARHQHSSTERSGRILSRSCQPLSVHGEAVTQCGRVPSTLTVMEAK</sequence>
<organism evidence="2 3">
    <name type="scientific">Ataeniobius toweri</name>
    <dbReference type="NCBI Taxonomy" id="208326"/>
    <lineage>
        <taxon>Eukaryota</taxon>
        <taxon>Metazoa</taxon>
        <taxon>Chordata</taxon>
        <taxon>Craniata</taxon>
        <taxon>Vertebrata</taxon>
        <taxon>Euteleostomi</taxon>
        <taxon>Actinopterygii</taxon>
        <taxon>Neopterygii</taxon>
        <taxon>Teleostei</taxon>
        <taxon>Neoteleostei</taxon>
        <taxon>Acanthomorphata</taxon>
        <taxon>Ovalentaria</taxon>
        <taxon>Atherinomorphae</taxon>
        <taxon>Cyprinodontiformes</taxon>
        <taxon>Goodeidae</taxon>
        <taxon>Ataeniobius</taxon>
    </lineage>
</organism>
<evidence type="ECO:0000313" key="2">
    <source>
        <dbReference type="EMBL" id="MED6237010.1"/>
    </source>
</evidence>
<comment type="caution">
    <text evidence="2">The sequence shown here is derived from an EMBL/GenBank/DDBJ whole genome shotgun (WGS) entry which is preliminary data.</text>
</comment>
<name>A0ABU7AHN9_9TELE</name>
<dbReference type="EMBL" id="JAHUTI010013487">
    <property type="protein sequence ID" value="MED6237010.1"/>
    <property type="molecule type" value="Genomic_DNA"/>
</dbReference>
<evidence type="ECO:0000313" key="3">
    <source>
        <dbReference type="Proteomes" id="UP001345963"/>
    </source>
</evidence>
<evidence type="ECO:0000256" key="1">
    <source>
        <dbReference type="SAM" id="SignalP"/>
    </source>
</evidence>
<feature type="signal peptide" evidence="1">
    <location>
        <begin position="1"/>
        <end position="16"/>
    </location>
</feature>
<dbReference type="Proteomes" id="UP001345963">
    <property type="component" value="Unassembled WGS sequence"/>
</dbReference>
<proteinExistence type="predicted"/>
<reference evidence="2 3" key="1">
    <citation type="submission" date="2021-07" db="EMBL/GenBank/DDBJ databases">
        <authorList>
            <person name="Palmer J.M."/>
        </authorList>
    </citation>
    <scope>NUCLEOTIDE SEQUENCE [LARGE SCALE GENOMIC DNA]</scope>
    <source>
        <strain evidence="2 3">AT_MEX2019</strain>
        <tissue evidence="2">Muscle</tissue>
    </source>
</reference>
<keyword evidence="1" id="KW-0732">Signal</keyword>
<accession>A0ABU7AHN9</accession>
<protein>
    <submittedName>
        <fullName evidence="2">Uncharacterized protein</fullName>
    </submittedName>
</protein>